<gene>
    <name evidence="6" type="ORF">URODEC1_LOCUS12545</name>
</gene>
<dbReference type="GO" id="GO:0010333">
    <property type="term" value="F:terpene synthase activity"/>
    <property type="evidence" value="ECO:0007669"/>
    <property type="project" value="UniProtKB-ARBA"/>
</dbReference>
<dbReference type="Pfam" id="PF03936">
    <property type="entry name" value="Terpene_synth_C"/>
    <property type="match status" value="1"/>
</dbReference>
<evidence type="ECO:0000256" key="2">
    <source>
        <dbReference type="ARBA" id="ARBA00001946"/>
    </source>
</evidence>
<dbReference type="CDD" id="cd00684">
    <property type="entry name" value="Terpene_cyclase_plant_C1"/>
    <property type="match status" value="1"/>
</dbReference>
<accession>A0ABC8WDD6</accession>
<feature type="domain" description="Terpene synthase metal-binding" evidence="5">
    <location>
        <begin position="254"/>
        <end position="491"/>
    </location>
</feature>
<dbReference type="InterPro" id="IPR008949">
    <property type="entry name" value="Isoprenoid_synthase_dom_sf"/>
</dbReference>
<dbReference type="InterPro" id="IPR036965">
    <property type="entry name" value="Terpene_synth_N_sf"/>
</dbReference>
<dbReference type="PANTHER" id="PTHR31225">
    <property type="entry name" value="OS04G0344100 PROTEIN-RELATED"/>
    <property type="match status" value="1"/>
</dbReference>
<dbReference type="InterPro" id="IPR034741">
    <property type="entry name" value="Terpene_cyclase-like_1_C"/>
</dbReference>
<evidence type="ECO:0000313" key="6">
    <source>
        <dbReference type="EMBL" id="CAL4907484.1"/>
    </source>
</evidence>
<dbReference type="InterPro" id="IPR001906">
    <property type="entry name" value="Terpene_synth_N"/>
</dbReference>
<keyword evidence="3" id="KW-0479">Metal-binding</keyword>
<evidence type="ECO:0000256" key="1">
    <source>
        <dbReference type="ARBA" id="ARBA00001936"/>
    </source>
</evidence>
<dbReference type="SUPFAM" id="SSF48576">
    <property type="entry name" value="Terpenoid synthases"/>
    <property type="match status" value="1"/>
</dbReference>
<keyword evidence="7" id="KW-1185">Reference proteome</keyword>
<dbReference type="SUPFAM" id="SSF48239">
    <property type="entry name" value="Terpenoid cyclases/Protein prenyltransferases"/>
    <property type="match status" value="1"/>
</dbReference>
<dbReference type="SFLD" id="SFLDG01019">
    <property type="entry name" value="Terpene_Cyclase_Like_1_C_Termi"/>
    <property type="match status" value="1"/>
</dbReference>
<evidence type="ECO:0000259" key="5">
    <source>
        <dbReference type="Pfam" id="PF03936"/>
    </source>
</evidence>
<reference evidence="6 7" key="2">
    <citation type="submission" date="2024-10" db="EMBL/GenBank/DDBJ databases">
        <authorList>
            <person name="Ryan C."/>
        </authorList>
    </citation>
    <scope>NUCLEOTIDE SEQUENCE [LARGE SCALE GENOMIC DNA]</scope>
</reference>
<proteinExistence type="predicted"/>
<evidence type="ECO:0000313" key="7">
    <source>
        <dbReference type="Proteomes" id="UP001497457"/>
    </source>
</evidence>
<dbReference type="Gene3D" id="1.50.10.130">
    <property type="entry name" value="Terpene synthase, N-terminal domain"/>
    <property type="match status" value="1"/>
</dbReference>
<dbReference type="PANTHER" id="PTHR31225:SF216">
    <property type="entry name" value="TERPENE SYNTHASE"/>
    <property type="match status" value="1"/>
</dbReference>
<dbReference type="SFLD" id="SFLDS00005">
    <property type="entry name" value="Isoprenoid_Synthase_Type_I"/>
    <property type="match status" value="1"/>
</dbReference>
<dbReference type="Gene3D" id="1.10.600.10">
    <property type="entry name" value="Farnesyl Diphosphate Synthase"/>
    <property type="match status" value="1"/>
</dbReference>
<dbReference type="InterPro" id="IPR005630">
    <property type="entry name" value="Terpene_synthase_metal-bd"/>
</dbReference>
<dbReference type="AlphaFoldDB" id="A0ABC8WDD6"/>
<dbReference type="InterPro" id="IPR050148">
    <property type="entry name" value="Terpene_synthase-like"/>
</dbReference>
<dbReference type="Proteomes" id="UP001497457">
    <property type="component" value="Chromosome 12b"/>
</dbReference>
<comment type="cofactor">
    <cofactor evidence="2">
        <name>Mg(2+)</name>
        <dbReference type="ChEBI" id="CHEBI:18420"/>
    </cofactor>
</comment>
<reference evidence="7" key="1">
    <citation type="submission" date="2024-06" db="EMBL/GenBank/DDBJ databases">
        <authorList>
            <person name="Ryan C."/>
        </authorList>
    </citation>
    <scope>NUCLEOTIDE SEQUENCE [LARGE SCALE GENOMIC DNA]</scope>
</reference>
<dbReference type="InterPro" id="IPR008930">
    <property type="entry name" value="Terpenoid_cyclase/PrenylTrfase"/>
</dbReference>
<comment type="cofactor">
    <cofactor evidence="1">
        <name>Mn(2+)</name>
        <dbReference type="ChEBI" id="CHEBI:29035"/>
    </cofactor>
</comment>
<sequence>MANRPMLMFEPSAWGEYFISPNPMPCELQASVKERRDELVDEVRQLISQCLADRNLFSAMKMIDAIERLGVHYHYHTEINKLVDTLNNATEKELLSKETDKDTNLFAVALRFRILRQNHVDAPCDVFHSIMNENGELNDMLHYSVEDLLSLYEAAFHGKPNERFLESVKTFSSDSLLKQVESGKLSEPILLKVRHALTMPAHRGMKRLAAKLYIPIYEKDDECNQVILELAKLDFHMVLLMHHEEVKHLSLWYKELDGVSTLSYIRNRPIVCYFWALGVFYEPHYKKARLMFSKIIKLFSLFDDTYDSYGTLEELYRFDQAIQSWDEESAKHVGQNFGIIMSLLNKTLEEFVYDGASALGIDCTKFIIKKVSKCMHQEVAWRETGTVPSLDDHLSVTMISTFYWALACISFCGMSENEAKNPEVFSWVEEFPTIIRNACLISRLMDDISGHETEKGRNNVATAVTCYAKDHGKTERDSKEALWCLVEDQWKSINKEFLSNTIIPTSMLTRIINLARVMESMYKHCDGYTHSSRIKESMGKVLDECVLH</sequence>
<feature type="domain" description="Terpene synthase N-terminal" evidence="4">
    <location>
        <begin position="14"/>
        <end position="197"/>
    </location>
</feature>
<dbReference type="Pfam" id="PF01397">
    <property type="entry name" value="Terpene_synth"/>
    <property type="match status" value="1"/>
</dbReference>
<dbReference type="GO" id="GO:0046872">
    <property type="term" value="F:metal ion binding"/>
    <property type="evidence" value="ECO:0007669"/>
    <property type="project" value="UniProtKB-KW"/>
</dbReference>
<protein>
    <submittedName>
        <fullName evidence="6">Uncharacterized protein</fullName>
    </submittedName>
</protein>
<name>A0ABC8WDD6_9POAL</name>
<dbReference type="InterPro" id="IPR044814">
    <property type="entry name" value="Terpene_cyclase_plant_C1"/>
</dbReference>
<organism evidence="6 7">
    <name type="scientific">Urochloa decumbens</name>
    <dbReference type="NCBI Taxonomy" id="240449"/>
    <lineage>
        <taxon>Eukaryota</taxon>
        <taxon>Viridiplantae</taxon>
        <taxon>Streptophyta</taxon>
        <taxon>Embryophyta</taxon>
        <taxon>Tracheophyta</taxon>
        <taxon>Spermatophyta</taxon>
        <taxon>Magnoliopsida</taxon>
        <taxon>Liliopsida</taxon>
        <taxon>Poales</taxon>
        <taxon>Poaceae</taxon>
        <taxon>PACMAD clade</taxon>
        <taxon>Panicoideae</taxon>
        <taxon>Panicodae</taxon>
        <taxon>Paniceae</taxon>
        <taxon>Melinidinae</taxon>
        <taxon>Urochloa</taxon>
    </lineage>
</organism>
<evidence type="ECO:0000256" key="3">
    <source>
        <dbReference type="ARBA" id="ARBA00022723"/>
    </source>
</evidence>
<dbReference type="EMBL" id="OZ075122">
    <property type="protein sequence ID" value="CAL4907484.1"/>
    <property type="molecule type" value="Genomic_DNA"/>
</dbReference>
<evidence type="ECO:0000259" key="4">
    <source>
        <dbReference type="Pfam" id="PF01397"/>
    </source>
</evidence>